<dbReference type="Proteomes" id="UP000236199">
    <property type="component" value="Unassembled WGS sequence"/>
</dbReference>
<protein>
    <submittedName>
        <fullName evidence="1">Uncharacterized protein</fullName>
    </submittedName>
</protein>
<reference evidence="1 2" key="1">
    <citation type="submission" date="2013-12" db="EMBL/GenBank/DDBJ databases">
        <title>Comparative genomics of Petrotoga isolates.</title>
        <authorList>
            <person name="Nesbo C.L."/>
            <person name="Charchuk R."/>
            <person name="Chow K."/>
        </authorList>
    </citation>
    <scope>NUCLEOTIDE SEQUENCE [LARGE SCALE GENOMIC DNA]</scope>
    <source>
        <strain evidence="1 2">DSM 10691</strain>
    </source>
</reference>
<dbReference type="EMBL" id="AZRM01000009">
    <property type="protein sequence ID" value="PNS02038.1"/>
    <property type="molecule type" value="Genomic_DNA"/>
</dbReference>
<accession>A0A2K1PGX0</accession>
<gene>
    <name evidence="1" type="ORF">X928_01545</name>
</gene>
<keyword evidence="2" id="KW-1185">Reference proteome</keyword>
<comment type="caution">
    <text evidence="1">The sequence shown here is derived from an EMBL/GenBank/DDBJ whole genome shotgun (WGS) entry which is preliminary data.</text>
</comment>
<sequence length="75" mass="8762">MKMFRGRFLIMFILIAVTFTFSVNLEFDESFVVNLHDNENEILDIVTQKGNVYLLSENGLVYFIGSRRNGNIRIK</sequence>
<evidence type="ECO:0000313" key="1">
    <source>
        <dbReference type="EMBL" id="PNS02038.1"/>
    </source>
</evidence>
<dbReference type="AlphaFoldDB" id="A0A2K1PGX0"/>
<organism evidence="1 2">
    <name type="scientific">Petrotoga miotherma DSM 10691</name>
    <dbReference type="NCBI Taxonomy" id="1434326"/>
    <lineage>
        <taxon>Bacteria</taxon>
        <taxon>Thermotogati</taxon>
        <taxon>Thermotogota</taxon>
        <taxon>Thermotogae</taxon>
        <taxon>Petrotogales</taxon>
        <taxon>Petrotogaceae</taxon>
        <taxon>Petrotoga</taxon>
    </lineage>
</organism>
<proteinExistence type="predicted"/>
<name>A0A2K1PGX0_9BACT</name>
<dbReference type="OrthoDB" id="48737at2"/>
<evidence type="ECO:0000313" key="2">
    <source>
        <dbReference type="Proteomes" id="UP000236199"/>
    </source>
</evidence>